<evidence type="ECO:0000259" key="1">
    <source>
        <dbReference type="Pfam" id="PF00881"/>
    </source>
</evidence>
<dbReference type="PANTHER" id="PTHR43745">
    <property type="entry name" value="NITROREDUCTASE MJ1384-RELATED"/>
    <property type="match status" value="1"/>
</dbReference>
<dbReference type="InterPro" id="IPR052544">
    <property type="entry name" value="Bacteriocin_Proc_Enz"/>
</dbReference>
<dbReference type="InterPro" id="IPR029479">
    <property type="entry name" value="Nitroreductase"/>
</dbReference>
<dbReference type="Gene3D" id="3.40.109.10">
    <property type="entry name" value="NADH Oxidase"/>
    <property type="match status" value="1"/>
</dbReference>
<dbReference type="InterPro" id="IPR000415">
    <property type="entry name" value="Nitroreductase-like"/>
</dbReference>
<dbReference type="Proteomes" id="UP000199341">
    <property type="component" value="Unassembled WGS sequence"/>
</dbReference>
<reference evidence="3 4" key="1">
    <citation type="submission" date="2016-10" db="EMBL/GenBank/DDBJ databases">
        <authorList>
            <person name="de Groot N.N."/>
        </authorList>
    </citation>
    <scope>NUCLEOTIDE SEQUENCE [LARGE SCALE GENOMIC DNA]</scope>
    <source>
        <strain evidence="3 4">CGMCC 4.2022</strain>
    </source>
</reference>
<protein>
    <submittedName>
        <fullName evidence="3">SagB-type dehydrogenase domain-containing protein</fullName>
    </submittedName>
</protein>
<feature type="domain" description="Nitroreductase" evidence="1">
    <location>
        <begin position="306"/>
        <end position="491"/>
    </location>
</feature>
<dbReference type="OrthoDB" id="3723182at2"/>
<organism evidence="3 4">
    <name type="scientific">Actinacidiphila guanduensis</name>
    <dbReference type="NCBI Taxonomy" id="310781"/>
    <lineage>
        <taxon>Bacteria</taxon>
        <taxon>Bacillati</taxon>
        <taxon>Actinomycetota</taxon>
        <taxon>Actinomycetes</taxon>
        <taxon>Kitasatosporales</taxon>
        <taxon>Streptomycetaceae</taxon>
        <taxon>Actinacidiphila</taxon>
    </lineage>
</organism>
<name>A0A1H0MDI6_9ACTN</name>
<evidence type="ECO:0000313" key="3">
    <source>
        <dbReference type="EMBL" id="SDO78375.1"/>
    </source>
</evidence>
<dbReference type="PANTHER" id="PTHR43745:SF2">
    <property type="entry name" value="NITROREDUCTASE MJ1384-RELATED"/>
    <property type="match status" value="1"/>
</dbReference>
<gene>
    <name evidence="3" type="ORF">SAMN05216259_112164</name>
</gene>
<accession>A0A1H0MDI6</accession>
<dbReference type="STRING" id="310781.SAMN05216259_112164"/>
<feature type="domain" description="Cyanobactin oxidase ThcOx second" evidence="2">
    <location>
        <begin position="142"/>
        <end position="253"/>
    </location>
</feature>
<dbReference type="NCBIfam" id="TIGR03605">
    <property type="entry name" value="antibiot_sagB"/>
    <property type="match status" value="1"/>
</dbReference>
<dbReference type="GO" id="GO:0016491">
    <property type="term" value="F:oxidoreductase activity"/>
    <property type="evidence" value="ECO:0007669"/>
    <property type="project" value="InterPro"/>
</dbReference>
<dbReference type="InterPro" id="IPR020051">
    <property type="entry name" value="SagB-type_dehydrogenase"/>
</dbReference>
<keyword evidence="4" id="KW-1185">Reference proteome</keyword>
<sequence>MTSAPPHPAAAESQAPHPAAATTLTLRHTLPDGVTLAAADGRLFLRTDTASAPLGSADPVLAEAMTRFASGLDRTAAEESLLDDPDPVLCAHRLARFNRLAGALSGLLRRHFDLGGTELIQAAPMTGAAPAAPADLADSTPIRLSRAAFLHAVGGRTVVDSAFTTSAVVLTDPRVTALLGALATAAPLARHVADQSLLPEPAARDLVRWLAAYGLVVAADEEESGGARFAEDTGVLGQWSPVDLLMHTRSRLGWQNTPYGATFRLLGEVEPQPAVRPPHTGRTVALYRPAELRLAPDEPRFSEILEARQSIRSYGPAGPTVRRLGEFLFRTARTRARFGPYPERQMPYEAADRPSPSGGGSQDLEVYVTAHRVEGLERAVYHYDAWRHVLVEVCAEAATVDAMLAAATLSKGGETPDAVLTVTSRFSRLAWKYERIAYATTLRNVGALYQTFYLVATAMGLAPCGLGGGDSALVARAIGVDPFEEGAVGDFALGSLPTGALLDAERDRATSGDPRWQGGQAPEWCQVRRTVIAAPDASGTA</sequence>
<dbReference type="AlphaFoldDB" id="A0A1H0MDI6"/>
<dbReference type="Pfam" id="PF22767">
    <property type="entry name" value="ThcOx"/>
    <property type="match status" value="1"/>
</dbReference>
<proteinExistence type="predicted"/>
<dbReference type="InterPro" id="IPR054488">
    <property type="entry name" value="ThcOx_dom2"/>
</dbReference>
<dbReference type="SUPFAM" id="SSF55469">
    <property type="entry name" value="FMN-dependent nitroreductase-like"/>
    <property type="match status" value="1"/>
</dbReference>
<dbReference type="CDD" id="cd02142">
    <property type="entry name" value="McbC_SagB-like_oxidoreductase"/>
    <property type="match status" value="1"/>
</dbReference>
<dbReference type="EMBL" id="FNIE01000012">
    <property type="protein sequence ID" value="SDO78375.1"/>
    <property type="molecule type" value="Genomic_DNA"/>
</dbReference>
<dbReference type="Pfam" id="PF00881">
    <property type="entry name" value="Nitroreductase"/>
    <property type="match status" value="1"/>
</dbReference>
<evidence type="ECO:0000313" key="4">
    <source>
        <dbReference type="Proteomes" id="UP000199341"/>
    </source>
</evidence>
<dbReference type="RefSeq" id="WP_093786965.1">
    <property type="nucleotide sequence ID" value="NZ_FNIE01000012.1"/>
</dbReference>
<evidence type="ECO:0000259" key="2">
    <source>
        <dbReference type="Pfam" id="PF22767"/>
    </source>
</evidence>